<proteinExistence type="predicted"/>
<gene>
    <name evidence="1" type="ORF">MCOO_21160</name>
</gene>
<evidence type="ECO:0000313" key="1">
    <source>
        <dbReference type="EMBL" id="BBX46101.1"/>
    </source>
</evidence>
<dbReference type="KEGG" id="mcoo:MCOO_21160"/>
<dbReference type="Proteomes" id="UP000465866">
    <property type="component" value="Chromosome"/>
</dbReference>
<name>A0A7I7KX25_9MYCO</name>
<accession>A0A7I7KX25</accession>
<protein>
    <submittedName>
        <fullName evidence="1">Uncharacterized protein</fullName>
    </submittedName>
</protein>
<organism evidence="1 2">
    <name type="scientific">Mycobacterium cookii</name>
    <dbReference type="NCBI Taxonomy" id="1775"/>
    <lineage>
        <taxon>Bacteria</taxon>
        <taxon>Bacillati</taxon>
        <taxon>Actinomycetota</taxon>
        <taxon>Actinomycetes</taxon>
        <taxon>Mycobacteriales</taxon>
        <taxon>Mycobacteriaceae</taxon>
        <taxon>Mycobacterium</taxon>
    </lineage>
</organism>
<sequence length="263" mass="29161">MPRNKLEVGALAREGTHMTTVSLDFTSADEFILPKSLSWRDTHINCTLVVAQPSTDRALWSEFVAGAHRSYCKRGVEAALDIDVMRTGSDTVMFFAVLDDAGRMLAGLRAKGPLHSADESHAVIEWAGQPSQQAVRDMINTRVPFGVLEMKSGWVADDADRDLDLTTPLARSAFHMMTLIDVQFCMATAAAYVLNRWRSSGGLVAGIPATPYPDERYQTKMIWWNRRDFVPHAEPAQVAKILTETSRLAHAFDQGRGRRLLSG</sequence>
<keyword evidence="2" id="KW-1185">Reference proteome</keyword>
<dbReference type="EMBL" id="AP022569">
    <property type="protein sequence ID" value="BBX46101.1"/>
    <property type="molecule type" value="Genomic_DNA"/>
</dbReference>
<reference evidence="1 2" key="1">
    <citation type="journal article" date="2019" name="Emerg. Microbes Infect.">
        <title>Comprehensive subspecies identification of 175 nontuberculous mycobacteria species based on 7547 genomic profiles.</title>
        <authorList>
            <person name="Matsumoto Y."/>
            <person name="Kinjo T."/>
            <person name="Motooka D."/>
            <person name="Nabeya D."/>
            <person name="Jung N."/>
            <person name="Uechi K."/>
            <person name="Horii T."/>
            <person name="Iida T."/>
            <person name="Fujita J."/>
            <person name="Nakamura S."/>
        </authorList>
    </citation>
    <scope>NUCLEOTIDE SEQUENCE [LARGE SCALE GENOMIC DNA]</scope>
    <source>
        <strain evidence="1 2">JCM 12404</strain>
    </source>
</reference>
<evidence type="ECO:0000313" key="2">
    <source>
        <dbReference type="Proteomes" id="UP000465866"/>
    </source>
</evidence>
<dbReference type="AlphaFoldDB" id="A0A7I7KX25"/>